<organism evidence="1 2">
    <name type="scientific">Anaerovibrio slackiae</name>
    <dbReference type="NCBI Taxonomy" id="2652309"/>
    <lineage>
        <taxon>Bacteria</taxon>
        <taxon>Bacillati</taxon>
        <taxon>Bacillota</taxon>
        <taxon>Negativicutes</taxon>
        <taxon>Selenomonadales</taxon>
        <taxon>Selenomonadaceae</taxon>
        <taxon>Anaerovibrio</taxon>
    </lineage>
</organism>
<evidence type="ECO:0000313" key="1">
    <source>
        <dbReference type="EMBL" id="MSU09231.1"/>
    </source>
</evidence>
<proteinExistence type="predicted"/>
<dbReference type="GeneID" id="96779169"/>
<comment type="caution">
    <text evidence="1">The sequence shown here is derived from an EMBL/GenBank/DDBJ whole genome shotgun (WGS) entry which is preliminary data.</text>
</comment>
<dbReference type="EMBL" id="VUNR01000018">
    <property type="protein sequence ID" value="MSU09231.1"/>
    <property type="molecule type" value="Genomic_DNA"/>
</dbReference>
<name>A0A6I2UJ82_9FIRM</name>
<sequence>MKKYNMSEIMKKAWANFRKAMGTFSKCLKAAWAEAKGVINMKGSEKQVAWAEDIKANMIRRFQADVDWMVKGGTWCGVVGEDRKIWVPSKPDWSCLNRNHVNANNYMQIVDIKDDVIGFINSVDDARVFINNRNYNAIDFIYANRPAFRAWKLGE</sequence>
<gene>
    <name evidence="1" type="ORF">FYJ84_09565</name>
</gene>
<dbReference type="RefSeq" id="WP_154407398.1">
    <property type="nucleotide sequence ID" value="NZ_VUNR01000018.1"/>
</dbReference>
<keyword evidence="2" id="KW-1185">Reference proteome</keyword>
<accession>A0A6I2UJ82</accession>
<reference evidence="1 2" key="1">
    <citation type="submission" date="2019-08" db="EMBL/GenBank/DDBJ databases">
        <title>In-depth cultivation of the pig gut microbiome towards novel bacterial diversity and tailored functional studies.</title>
        <authorList>
            <person name="Wylensek D."/>
            <person name="Hitch T.C.A."/>
            <person name="Clavel T."/>
        </authorList>
    </citation>
    <scope>NUCLEOTIDE SEQUENCE [LARGE SCALE GENOMIC DNA]</scope>
    <source>
        <strain evidence="1 2">WCA-693-APC-5D-A</strain>
    </source>
</reference>
<evidence type="ECO:0000313" key="2">
    <source>
        <dbReference type="Proteomes" id="UP000433181"/>
    </source>
</evidence>
<dbReference type="AlphaFoldDB" id="A0A6I2UJ82"/>
<dbReference type="Proteomes" id="UP000433181">
    <property type="component" value="Unassembled WGS sequence"/>
</dbReference>
<protein>
    <submittedName>
        <fullName evidence="1">Uncharacterized protein</fullName>
    </submittedName>
</protein>